<dbReference type="Proteomes" id="UP000799764">
    <property type="component" value="Unassembled WGS sequence"/>
</dbReference>
<proteinExistence type="predicted"/>
<dbReference type="EMBL" id="MU001516">
    <property type="protein sequence ID" value="KAF2437382.1"/>
    <property type="molecule type" value="Genomic_DNA"/>
</dbReference>
<evidence type="ECO:0000256" key="1">
    <source>
        <dbReference type="ARBA" id="ARBA00004141"/>
    </source>
</evidence>
<dbReference type="OrthoDB" id="3231000at2759"/>
<comment type="subcellular location">
    <subcellularLocation>
        <location evidence="1">Membrane</location>
        <topology evidence="1">Multi-pass membrane protein</topology>
    </subcellularLocation>
</comment>
<dbReference type="AlphaFoldDB" id="A0A9P4P518"/>
<organism evidence="7 8">
    <name type="scientific">Karstenula rhodostoma CBS 690.94</name>
    <dbReference type="NCBI Taxonomy" id="1392251"/>
    <lineage>
        <taxon>Eukaryota</taxon>
        <taxon>Fungi</taxon>
        <taxon>Dikarya</taxon>
        <taxon>Ascomycota</taxon>
        <taxon>Pezizomycotina</taxon>
        <taxon>Dothideomycetes</taxon>
        <taxon>Pleosporomycetidae</taxon>
        <taxon>Pleosporales</taxon>
        <taxon>Massarineae</taxon>
        <taxon>Didymosphaeriaceae</taxon>
        <taxon>Karstenula</taxon>
    </lineage>
</organism>
<feature type="compositionally biased region" description="Basic residues" evidence="5">
    <location>
        <begin position="492"/>
        <end position="504"/>
    </location>
</feature>
<reference evidence="7" key="1">
    <citation type="journal article" date="2020" name="Stud. Mycol.">
        <title>101 Dothideomycetes genomes: a test case for predicting lifestyles and emergence of pathogens.</title>
        <authorList>
            <person name="Haridas S."/>
            <person name="Albert R."/>
            <person name="Binder M."/>
            <person name="Bloem J."/>
            <person name="Labutti K."/>
            <person name="Salamov A."/>
            <person name="Andreopoulos B."/>
            <person name="Baker S."/>
            <person name="Barry K."/>
            <person name="Bills G."/>
            <person name="Bluhm B."/>
            <person name="Cannon C."/>
            <person name="Castanera R."/>
            <person name="Culley D."/>
            <person name="Daum C."/>
            <person name="Ezra D."/>
            <person name="Gonzalez J."/>
            <person name="Henrissat B."/>
            <person name="Kuo A."/>
            <person name="Liang C."/>
            <person name="Lipzen A."/>
            <person name="Lutzoni F."/>
            <person name="Magnuson J."/>
            <person name="Mondo S."/>
            <person name="Nolan M."/>
            <person name="Ohm R."/>
            <person name="Pangilinan J."/>
            <person name="Park H.-J."/>
            <person name="Ramirez L."/>
            <person name="Alfaro M."/>
            <person name="Sun H."/>
            <person name="Tritt A."/>
            <person name="Yoshinaga Y."/>
            <person name="Zwiers L.-H."/>
            <person name="Turgeon B."/>
            <person name="Goodwin S."/>
            <person name="Spatafora J."/>
            <person name="Crous P."/>
            <person name="Grigoriev I."/>
        </authorList>
    </citation>
    <scope>NUCLEOTIDE SEQUENCE</scope>
    <source>
        <strain evidence="7">CBS 690.94</strain>
    </source>
</reference>
<keyword evidence="2 6" id="KW-0812">Transmembrane</keyword>
<evidence type="ECO:0000256" key="2">
    <source>
        <dbReference type="ARBA" id="ARBA00022692"/>
    </source>
</evidence>
<dbReference type="GO" id="GO:0016020">
    <property type="term" value="C:membrane"/>
    <property type="evidence" value="ECO:0007669"/>
    <property type="project" value="UniProtKB-SubCell"/>
</dbReference>
<sequence length="525" mass="58880">MKRVAPPGTDTIDMSCPQTSGIDLDRKNTASTSTSLRRRTTRFDMEQTQTGAVNISSTLPDKSTRIQHTRTVDEDLVVPQFSVLPPPVLPPIIGPAPTQLPPIHESPHPPSSLSSQTADRASVTAKEHGPFVPYTLIKSRSSSSVRNDATFVTKHMRTYIESLQIPTSTLEEFEHFLQVPVKGKEGRDDPFRALLLAIHDDSDSLVDIIRVSLQRIREDTLDEDLIQKRIAFWRTLLHRLSSNLGDLDKSLRSFVQFMNDPEIHTSQAVLPSEKIAEDTQLALRSCMDLIDTSSHSLLAEMQIIHTRKSIAEAESVSKLTELAFVFIPLSFVASLFSMQVHELDGGVPLYQFVLVAMGFVIAAYVVRLGIRSLHLIEYKEHVFSQIREDMKIQHRAHIPTHKFLRWLGSTLGTAISKNTKRMITVTLAAVISPIVLLWMRRMDTGFTAAITVLLLLLDTILVGTTVVQVSDQIAFDPKESIREAFRAHRDRLKGRRKLTRKRRQKAGEDPEQNGGEITDSSSAHR</sequence>
<feature type="region of interest" description="Disordered" evidence="5">
    <location>
        <begin position="1"/>
        <end position="35"/>
    </location>
</feature>
<evidence type="ECO:0008006" key="9">
    <source>
        <dbReference type="Google" id="ProtNLM"/>
    </source>
</evidence>
<evidence type="ECO:0000313" key="8">
    <source>
        <dbReference type="Proteomes" id="UP000799764"/>
    </source>
</evidence>
<comment type="caution">
    <text evidence="7">The sequence shown here is derived from an EMBL/GenBank/DDBJ whole genome shotgun (WGS) entry which is preliminary data.</text>
</comment>
<name>A0A9P4P518_9PLEO</name>
<dbReference type="Gene3D" id="1.20.58.340">
    <property type="entry name" value="Magnesium transport protein CorA, transmembrane region"/>
    <property type="match status" value="1"/>
</dbReference>
<feature type="region of interest" description="Disordered" evidence="5">
    <location>
        <begin position="492"/>
        <end position="525"/>
    </location>
</feature>
<keyword evidence="3 6" id="KW-1133">Transmembrane helix</keyword>
<evidence type="ECO:0000313" key="7">
    <source>
        <dbReference type="EMBL" id="KAF2437382.1"/>
    </source>
</evidence>
<feature type="transmembrane region" description="Helical" evidence="6">
    <location>
        <begin position="445"/>
        <end position="467"/>
    </location>
</feature>
<dbReference type="InterPro" id="IPR045863">
    <property type="entry name" value="CorA_TM1_TM2"/>
</dbReference>
<dbReference type="SUPFAM" id="SSF144083">
    <property type="entry name" value="Magnesium transport protein CorA, transmembrane region"/>
    <property type="match status" value="1"/>
</dbReference>
<keyword evidence="4 6" id="KW-0472">Membrane</keyword>
<keyword evidence="8" id="KW-1185">Reference proteome</keyword>
<feature type="transmembrane region" description="Helical" evidence="6">
    <location>
        <begin position="422"/>
        <end position="439"/>
    </location>
</feature>
<evidence type="ECO:0000256" key="4">
    <source>
        <dbReference type="ARBA" id="ARBA00023136"/>
    </source>
</evidence>
<feature type="transmembrane region" description="Helical" evidence="6">
    <location>
        <begin position="319"/>
        <end position="337"/>
    </location>
</feature>
<protein>
    <recommendedName>
        <fullName evidence="9">Cora-domain-containing protein</fullName>
    </recommendedName>
</protein>
<gene>
    <name evidence="7" type="ORF">P171DRAFT_181860</name>
</gene>
<feature type="transmembrane region" description="Helical" evidence="6">
    <location>
        <begin position="349"/>
        <end position="370"/>
    </location>
</feature>
<accession>A0A9P4P518</accession>
<feature type="region of interest" description="Disordered" evidence="5">
    <location>
        <begin position="92"/>
        <end position="119"/>
    </location>
</feature>
<evidence type="ECO:0000256" key="3">
    <source>
        <dbReference type="ARBA" id="ARBA00022989"/>
    </source>
</evidence>
<evidence type="ECO:0000256" key="5">
    <source>
        <dbReference type="SAM" id="MobiDB-lite"/>
    </source>
</evidence>
<evidence type="ECO:0000256" key="6">
    <source>
        <dbReference type="SAM" id="Phobius"/>
    </source>
</evidence>